<feature type="region of interest" description="Disordered" evidence="1">
    <location>
        <begin position="1"/>
        <end position="127"/>
    </location>
</feature>
<evidence type="ECO:0000256" key="1">
    <source>
        <dbReference type="SAM" id="MobiDB-lite"/>
    </source>
</evidence>
<dbReference type="EMBL" id="CP055902">
    <property type="protein sequence ID" value="QKX61527.1"/>
    <property type="molecule type" value="Genomic_DNA"/>
</dbReference>
<sequence>MGKRAWDSARVRDWHEQDANGEESEGWLASTMMAQRVGRDDSIGRATAHMTKGTITQQQQQSVAVAVWVSARRASSSTKAPPSNKRMYGELANEKRGQKSVGSTCCQKGGESSTRQDEDEERSGLVS</sequence>
<dbReference type="KEGG" id="trg:TRUGW13939_08679"/>
<evidence type="ECO:0000313" key="3">
    <source>
        <dbReference type="Proteomes" id="UP000509510"/>
    </source>
</evidence>
<feature type="compositionally biased region" description="Basic and acidic residues" evidence="1">
    <location>
        <begin position="1"/>
        <end position="18"/>
    </location>
</feature>
<protein>
    <submittedName>
        <fullName evidence="2">Uncharacterized protein</fullName>
    </submittedName>
</protein>
<feature type="compositionally biased region" description="Low complexity" evidence="1">
    <location>
        <begin position="57"/>
        <end position="77"/>
    </location>
</feature>
<feature type="compositionally biased region" description="Polar residues" evidence="1">
    <location>
        <begin position="100"/>
        <end position="113"/>
    </location>
</feature>
<reference evidence="3" key="1">
    <citation type="submission" date="2020-06" db="EMBL/GenBank/DDBJ databases">
        <title>A chromosome-scale genome assembly of Talaromyces rugulosus W13939.</title>
        <authorList>
            <person name="Wang B."/>
            <person name="Guo L."/>
            <person name="Ye K."/>
            <person name="Wang L."/>
        </authorList>
    </citation>
    <scope>NUCLEOTIDE SEQUENCE [LARGE SCALE GENOMIC DNA]</scope>
    <source>
        <strain evidence="3">W13939</strain>
    </source>
</reference>
<name>A0A7H8R5Q4_TALRU</name>
<dbReference type="GeneID" id="55996167"/>
<dbReference type="RefSeq" id="XP_035347701.1">
    <property type="nucleotide sequence ID" value="XM_035491808.1"/>
</dbReference>
<proteinExistence type="predicted"/>
<organism evidence="2 3">
    <name type="scientific">Talaromyces rugulosus</name>
    <name type="common">Penicillium rugulosum</name>
    <dbReference type="NCBI Taxonomy" id="121627"/>
    <lineage>
        <taxon>Eukaryota</taxon>
        <taxon>Fungi</taxon>
        <taxon>Dikarya</taxon>
        <taxon>Ascomycota</taxon>
        <taxon>Pezizomycotina</taxon>
        <taxon>Eurotiomycetes</taxon>
        <taxon>Eurotiomycetidae</taxon>
        <taxon>Eurotiales</taxon>
        <taxon>Trichocomaceae</taxon>
        <taxon>Talaromyces</taxon>
        <taxon>Talaromyces sect. Islandici</taxon>
    </lineage>
</organism>
<accession>A0A7H8R5Q4</accession>
<evidence type="ECO:0000313" key="2">
    <source>
        <dbReference type="EMBL" id="QKX61527.1"/>
    </source>
</evidence>
<dbReference type="Proteomes" id="UP000509510">
    <property type="component" value="Chromosome V"/>
</dbReference>
<dbReference type="AlphaFoldDB" id="A0A7H8R5Q4"/>
<gene>
    <name evidence="2" type="ORF">TRUGW13939_08679</name>
</gene>
<keyword evidence="3" id="KW-1185">Reference proteome</keyword>